<dbReference type="Proteomes" id="UP000053144">
    <property type="component" value="Chromosome 3"/>
</dbReference>
<evidence type="ECO:0000313" key="2">
    <source>
        <dbReference type="Proteomes" id="UP000053144"/>
    </source>
</evidence>
<dbReference type="AlphaFoldDB" id="A0A0L9U4D0"/>
<organism evidence="1 2">
    <name type="scientific">Phaseolus angularis</name>
    <name type="common">Azuki bean</name>
    <name type="synonym">Vigna angularis</name>
    <dbReference type="NCBI Taxonomy" id="3914"/>
    <lineage>
        <taxon>Eukaryota</taxon>
        <taxon>Viridiplantae</taxon>
        <taxon>Streptophyta</taxon>
        <taxon>Embryophyta</taxon>
        <taxon>Tracheophyta</taxon>
        <taxon>Spermatophyta</taxon>
        <taxon>Magnoliopsida</taxon>
        <taxon>eudicotyledons</taxon>
        <taxon>Gunneridae</taxon>
        <taxon>Pentapetalae</taxon>
        <taxon>rosids</taxon>
        <taxon>fabids</taxon>
        <taxon>Fabales</taxon>
        <taxon>Fabaceae</taxon>
        <taxon>Papilionoideae</taxon>
        <taxon>50 kb inversion clade</taxon>
        <taxon>NPAAA clade</taxon>
        <taxon>indigoferoid/millettioid clade</taxon>
        <taxon>Phaseoleae</taxon>
        <taxon>Vigna</taxon>
    </lineage>
</organism>
<accession>A0A0L9U4D0</accession>
<evidence type="ECO:0000313" key="1">
    <source>
        <dbReference type="EMBL" id="KOM37683.1"/>
    </source>
</evidence>
<dbReference type="Gramene" id="KOM37683">
    <property type="protein sequence ID" value="KOM37683"/>
    <property type="gene ID" value="LR48_Vigan03g106500"/>
</dbReference>
<name>A0A0L9U4D0_PHAAN</name>
<sequence length="161" mass="18343">MATNDNELNSERGASIQQKGVLQLQSNDALLAQNKILTQQLENLTKILAQLPKELKTVAQVQPQVCELCGGDHINGQCAFPMEALEDVNFMANQFPYRQGNFNQGWKPHPKCKVLVSVNVEKVELEKEERKERGEKEEEKICVKIEKGLHLLMNVRRKSIY</sequence>
<proteinExistence type="predicted"/>
<gene>
    <name evidence="1" type="ORF">LR48_Vigan03g106500</name>
</gene>
<reference evidence="2" key="1">
    <citation type="journal article" date="2015" name="Proc. Natl. Acad. Sci. U.S.A.">
        <title>Genome sequencing of adzuki bean (Vigna angularis) provides insight into high starch and low fat accumulation and domestication.</title>
        <authorList>
            <person name="Yang K."/>
            <person name="Tian Z."/>
            <person name="Chen C."/>
            <person name="Luo L."/>
            <person name="Zhao B."/>
            <person name="Wang Z."/>
            <person name="Yu L."/>
            <person name="Li Y."/>
            <person name="Sun Y."/>
            <person name="Li W."/>
            <person name="Chen Y."/>
            <person name="Li Y."/>
            <person name="Zhang Y."/>
            <person name="Ai D."/>
            <person name="Zhao J."/>
            <person name="Shang C."/>
            <person name="Ma Y."/>
            <person name="Wu B."/>
            <person name="Wang M."/>
            <person name="Gao L."/>
            <person name="Sun D."/>
            <person name="Zhang P."/>
            <person name="Guo F."/>
            <person name="Wang W."/>
            <person name="Li Y."/>
            <person name="Wang J."/>
            <person name="Varshney R.K."/>
            <person name="Wang J."/>
            <person name="Ling H.Q."/>
            <person name="Wan P."/>
        </authorList>
    </citation>
    <scope>NUCLEOTIDE SEQUENCE</scope>
    <source>
        <strain evidence="2">cv. Jingnong 6</strain>
    </source>
</reference>
<dbReference type="EMBL" id="CM003373">
    <property type="protein sequence ID" value="KOM37683.1"/>
    <property type="molecule type" value="Genomic_DNA"/>
</dbReference>
<protein>
    <submittedName>
        <fullName evidence="1">Uncharacterized protein</fullName>
    </submittedName>
</protein>